<evidence type="ECO:0000256" key="2">
    <source>
        <dbReference type="ARBA" id="ARBA00010929"/>
    </source>
</evidence>
<reference evidence="14 15" key="1">
    <citation type="submission" date="2015-07" db="EMBL/GenBank/DDBJ databases">
        <title>The genome of Habropoda laboriosa.</title>
        <authorList>
            <person name="Pan H."/>
            <person name="Kapheim K."/>
        </authorList>
    </citation>
    <scope>NUCLEOTIDE SEQUENCE [LARGE SCALE GENOMIC DNA]</scope>
    <source>
        <strain evidence="14">0110345459</strain>
    </source>
</reference>
<protein>
    <submittedName>
        <fullName evidence="14">Protein HAPLESS 2-A</fullName>
    </submittedName>
</protein>
<keyword evidence="4 12" id="KW-0812">Transmembrane</keyword>
<keyword evidence="9" id="KW-1015">Disulfide bond</keyword>
<evidence type="ECO:0000256" key="6">
    <source>
        <dbReference type="ARBA" id="ARBA00022989"/>
    </source>
</evidence>
<keyword evidence="15" id="KW-1185">Reference proteome</keyword>
<feature type="region of interest" description="Disordered" evidence="11">
    <location>
        <begin position="787"/>
        <end position="824"/>
    </location>
</feature>
<evidence type="ECO:0000256" key="8">
    <source>
        <dbReference type="ARBA" id="ARBA00023136"/>
    </source>
</evidence>
<keyword evidence="8 12" id="KW-0472">Membrane</keyword>
<feature type="region of interest" description="Disordered" evidence="11">
    <location>
        <begin position="73"/>
        <end position="188"/>
    </location>
</feature>
<keyword evidence="3" id="KW-1003">Cell membrane</keyword>
<gene>
    <name evidence="14" type="ORF">WH47_00164</name>
</gene>
<dbReference type="PANTHER" id="PTHR31764:SF0">
    <property type="entry name" value="GENERATIVE CELL SPECIFIC-1_HAP2 DOMAIN-CONTAINING PROTEIN"/>
    <property type="match status" value="1"/>
</dbReference>
<evidence type="ECO:0000313" key="15">
    <source>
        <dbReference type="Proteomes" id="UP000053825"/>
    </source>
</evidence>
<feature type="compositionally biased region" description="Basic residues" evidence="11">
    <location>
        <begin position="141"/>
        <end position="188"/>
    </location>
</feature>
<dbReference type="GO" id="GO:0007338">
    <property type="term" value="P:single fertilization"/>
    <property type="evidence" value="ECO:0007669"/>
    <property type="project" value="UniProtKB-KW"/>
</dbReference>
<feature type="transmembrane region" description="Helical" evidence="12">
    <location>
        <begin position="653"/>
        <end position="678"/>
    </location>
</feature>
<keyword evidence="5" id="KW-0732">Signal</keyword>
<name>A0A0L7R1J3_9HYME</name>
<feature type="compositionally biased region" description="Basic and acidic residues" evidence="11">
    <location>
        <begin position="236"/>
        <end position="246"/>
    </location>
</feature>
<dbReference type="AlphaFoldDB" id="A0A0L7R1J3"/>
<organism evidence="14 15">
    <name type="scientific">Habropoda laboriosa</name>
    <dbReference type="NCBI Taxonomy" id="597456"/>
    <lineage>
        <taxon>Eukaryota</taxon>
        <taxon>Metazoa</taxon>
        <taxon>Ecdysozoa</taxon>
        <taxon>Arthropoda</taxon>
        <taxon>Hexapoda</taxon>
        <taxon>Insecta</taxon>
        <taxon>Pterygota</taxon>
        <taxon>Neoptera</taxon>
        <taxon>Endopterygota</taxon>
        <taxon>Hymenoptera</taxon>
        <taxon>Apocrita</taxon>
        <taxon>Aculeata</taxon>
        <taxon>Apoidea</taxon>
        <taxon>Anthophila</taxon>
        <taxon>Apidae</taxon>
        <taxon>Habropoda</taxon>
    </lineage>
</organism>
<evidence type="ECO:0000256" key="9">
    <source>
        <dbReference type="ARBA" id="ARBA00023157"/>
    </source>
</evidence>
<dbReference type="GO" id="GO:0008289">
    <property type="term" value="F:lipid binding"/>
    <property type="evidence" value="ECO:0007669"/>
    <property type="project" value="UniProtKB-KW"/>
</dbReference>
<evidence type="ECO:0000256" key="7">
    <source>
        <dbReference type="ARBA" id="ARBA00023121"/>
    </source>
</evidence>
<accession>A0A0L7R1J3</accession>
<dbReference type="STRING" id="597456.A0A0L7R1J3"/>
<dbReference type="EMBL" id="KQ414667">
    <property type="protein sequence ID" value="KOC64661.1"/>
    <property type="molecule type" value="Genomic_DNA"/>
</dbReference>
<dbReference type="Pfam" id="PF10699">
    <property type="entry name" value="HAP2-GCS1"/>
    <property type="match status" value="1"/>
</dbReference>
<sequence length="824" mass="93660">METSKDLEELEYSDVEDEEKSRADPDLIKQIISSVIRGDDLKRDADASKGFDTGNDEKTSGFKAWADLEAGKSTGDLSKIREETSTKGEACLQNTAKNIDEQIVESGLDNSKKSWKKDNDVCTGSKSKEKREVNARSVESKRKRKDRGKKKDAKHAKKKRRKKRKRKIKKRKGGGGKRTSKKIKSKWPFKRNLLTLSEEDQIEPSYVDRGAKRRRSREQFSMQKGRRKKARSARMANEENRRREPQIRGGQDCSDHRHPANVDPFKYLESAHCLRFSDLWYSVYQLEEPTVAHKIHLQMYVKRTSSDGSIAWKHLTNGSAIRLGTFDRHHRNKDLSMGFTYTDTKMTSHVEYSLDAGRDRLLMPSTLTGERSKYSEAEGWSSEYLVVQADMINDDANKCDKAGVGFTAFVNQPDRCERVSGTCLRNQPMDYWRHDVEARESGRAGCYFLSNFARVPSEAIKYNVNGSGSREFLALEYHSPHVSVIDVELADDYNALLRAGPSGRLTEVHVDNTAIDYTVITVLITNKGSSSSSYRARITDCPEGLPVSWLNAESATKTISPHRDRKVALDLYGRLSLNEFSCFVVLLNRYGEPVARREMIVQKMDRCFCLRHCVCSCMSNVSDDTRCRPMLLEHYHAAGFQGPLPVQPVRPPVWLAVVTLVCLVLTIVLLLLLILGFLKWTIGICVPGVSRWGLDDLVESDKMREYYEKDLRSRSVVFDQFGQPVHPETGGRSIRVCSSLISEKGECPAMICVSTYGDAINSKMEAEDTKYVIDELKKSQESLENHSRYKVTRLNMSSKQRVKSKRADRGFQRKQAPQEHSSSD</sequence>
<dbReference type="InterPro" id="IPR040326">
    <property type="entry name" value="HAP2/GCS1"/>
</dbReference>
<keyword evidence="10" id="KW-0278">Fertilization</keyword>
<feature type="compositionally biased region" description="Acidic residues" evidence="11">
    <location>
        <begin position="8"/>
        <end position="18"/>
    </location>
</feature>
<dbReference type="Proteomes" id="UP000053825">
    <property type="component" value="Unassembled WGS sequence"/>
</dbReference>
<dbReference type="InterPro" id="IPR018928">
    <property type="entry name" value="HAP2/GCS1_dom"/>
</dbReference>
<evidence type="ECO:0000259" key="13">
    <source>
        <dbReference type="Pfam" id="PF10699"/>
    </source>
</evidence>
<comment type="subcellular location">
    <subcellularLocation>
        <location evidence="1">Cell membrane</location>
        <topology evidence="1">Single-pass type I membrane protein</topology>
    </subcellularLocation>
</comment>
<feature type="compositionally biased region" description="Basic and acidic residues" evidence="11">
    <location>
        <begin position="110"/>
        <end position="140"/>
    </location>
</feature>
<evidence type="ECO:0000256" key="12">
    <source>
        <dbReference type="SAM" id="Phobius"/>
    </source>
</evidence>
<keyword evidence="6 12" id="KW-1133">Transmembrane helix</keyword>
<keyword evidence="7" id="KW-0446">Lipid-binding</keyword>
<evidence type="ECO:0000313" key="14">
    <source>
        <dbReference type="EMBL" id="KOC64661.1"/>
    </source>
</evidence>
<comment type="similarity">
    <text evidence="2">Belongs to the HAP2/GCS1 family.</text>
</comment>
<proteinExistence type="inferred from homology"/>
<evidence type="ECO:0000256" key="4">
    <source>
        <dbReference type="ARBA" id="ARBA00022692"/>
    </source>
</evidence>
<evidence type="ECO:0000256" key="5">
    <source>
        <dbReference type="ARBA" id="ARBA00022729"/>
    </source>
</evidence>
<evidence type="ECO:0000256" key="10">
    <source>
        <dbReference type="ARBA" id="ARBA00023279"/>
    </source>
</evidence>
<evidence type="ECO:0000256" key="3">
    <source>
        <dbReference type="ARBA" id="ARBA00022475"/>
    </source>
</evidence>
<feature type="domain" description="Generative cell specific-1/HAP2" evidence="13">
    <location>
        <begin position="248"/>
        <end position="605"/>
    </location>
</feature>
<feature type="region of interest" description="Disordered" evidence="11">
    <location>
        <begin position="1"/>
        <end position="25"/>
    </location>
</feature>
<dbReference type="GO" id="GO:0005886">
    <property type="term" value="C:plasma membrane"/>
    <property type="evidence" value="ECO:0007669"/>
    <property type="project" value="UniProtKB-SubCell"/>
</dbReference>
<evidence type="ECO:0000256" key="1">
    <source>
        <dbReference type="ARBA" id="ARBA00004251"/>
    </source>
</evidence>
<feature type="region of interest" description="Disordered" evidence="11">
    <location>
        <begin position="205"/>
        <end position="256"/>
    </location>
</feature>
<dbReference type="PANTHER" id="PTHR31764">
    <property type="entry name" value="PROTEIN HAPLESS 2"/>
    <property type="match status" value="1"/>
</dbReference>
<evidence type="ECO:0000256" key="11">
    <source>
        <dbReference type="SAM" id="MobiDB-lite"/>
    </source>
</evidence>